<organism evidence="2 3">
    <name type="scientific">Colocasia esculenta</name>
    <name type="common">Wild taro</name>
    <name type="synonym">Arum esculentum</name>
    <dbReference type="NCBI Taxonomy" id="4460"/>
    <lineage>
        <taxon>Eukaryota</taxon>
        <taxon>Viridiplantae</taxon>
        <taxon>Streptophyta</taxon>
        <taxon>Embryophyta</taxon>
        <taxon>Tracheophyta</taxon>
        <taxon>Spermatophyta</taxon>
        <taxon>Magnoliopsida</taxon>
        <taxon>Liliopsida</taxon>
        <taxon>Araceae</taxon>
        <taxon>Aroideae</taxon>
        <taxon>Colocasieae</taxon>
        <taxon>Colocasia</taxon>
    </lineage>
</organism>
<gene>
    <name evidence="2" type="ORF">Taro_055307</name>
</gene>
<evidence type="ECO:0000256" key="1">
    <source>
        <dbReference type="SAM" id="MobiDB-lite"/>
    </source>
</evidence>
<feature type="region of interest" description="Disordered" evidence="1">
    <location>
        <begin position="1"/>
        <end position="20"/>
    </location>
</feature>
<evidence type="ECO:0000313" key="3">
    <source>
        <dbReference type="Proteomes" id="UP000652761"/>
    </source>
</evidence>
<evidence type="ECO:0000313" key="2">
    <source>
        <dbReference type="EMBL" id="MQM22257.1"/>
    </source>
</evidence>
<name>A0A843XTV2_COLES</name>
<proteinExistence type="predicted"/>
<accession>A0A843XTV2</accession>
<dbReference type="Proteomes" id="UP000652761">
    <property type="component" value="Unassembled WGS sequence"/>
</dbReference>
<dbReference type="EMBL" id="NMUH01012508">
    <property type="protein sequence ID" value="MQM22257.1"/>
    <property type="molecule type" value="Genomic_DNA"/>
</dbReference>
<dbReference type="AlphaFoldDB" id="A0A843XTV2"/>
<sequence>MGIVVNARSVQNTDPSYKDGVHSKGIKSLVKLSLGCPKKPPKRHSSGFLVDAGAQPVVEKPSPWFPLASSCSRTPDEALDRRIKASKTQSLHSSELGFLSSSSLVKKARRRVGGANFGFRYMGEASPDPKC</sequence>
<keyword evidence="3" id="KW-1185">Reference proteome</keyword>
<reference evidence="2" key="1">
    <citation type="submission" date="2017-07" db="EMBL/GenBank/DDBJ databases">
        <title>Taro Niue Genome Assembly and Annotation.</title>
        <authorList>
            <person name="Atibalentja N."/>
            <person name="Keating K."/>
            <person name="Fields C.J."/>
        </authorList>
    </citation>
    <scope>NUCLEOTIDE SEQUENCE</scope>
    <source>
        <strain evidence="2">Niue_2</strain>
        <tissue evidence="2">Leaf</tissue>
    </source>
</reference>
<protein>
    <submittedName>
        <fullName evidence="2">Uncharacterized protein</fullName>
    </submittedName>
</protein>
<comment type="caution">
    <text evidence="2">The sequence shown here is derived from an EMBL/GenBank/DDBJ whole genome shotgun (WGS) entry which is preliminary data.</text>
</comment>